<feature type="region of interest" description="Disordered" evidence="1">
    <location>
        <begin position="89"/>
        <end position="115"/>
    </location>
</feature>
<evidence type="ECO:0000313" key="3">
    <source>
        <dbReference type="Proteomes" id="UP001055156"/>
    </source>
</evidence>
<protein>
    <submittedName>
        <fullName evidence="2">Uncharacterized protein</fullName>
    </submittedName>
</protein>
<dbReference type="Proteomes" id="UP001055156">
    <property type="component" value="Unassembled WGS sequence"/>
</dbReference>
<keyword evidence="3" id="KW-1185">Reference proteome</keyword>
<evidence type="ECO:0000313" key="2">
    <source>
        <dbReference type="EMBL" id="GJE26063.1"/>
    </source>
</evidence>
<reference evidence="2" key="1">
    <citation type="journal article" date="2021" name="Front. Microbiol.">
        <title>Comprehensive Comparative Genomics and Phenotyping of Methylobacterium Species.</title>
        <authorList>
            <person name="Alessa O."/>
            <person name="Ogura Y."/>
            <person name="Fujitani Y."/>
            <person name="Takami H."/>
            <person name="Hayashi T."/>
            <person name="Sahin N."/>
            <person name="Tani A."/>
        </authorList>
    </citation>
    <scope>NUCLEOTIDE SEQUENCE</scope>
    <source>
        <strain evidence="2">NBRC 15689</strain>
    </source>
</reference>
<comment type="caution">
    <text evidence="2">The sequence shown here is derived from an EMBL/GenBank/DDBJ whole genome shotgun (WGS) entry which is preliminary data.</text>
</comment>
<evidence type="ECO:0000256" key="1">
    <source>
        <dbReference type="SAM" id="MobiDB-lite"/>
    </source>
</evidence>
<feature type="compositionally biased region" description="Low complexity" evidence="1">
    <location>
        <begin position="94"/>
        <end position="115"/>
    </location>
</feature>
<accession>A0ABQ4T4A0</accession>
<dbReference type="EMBL" id="BPQV01000002">
    <property type="protein sequence ID" value="GJE26063.1"/>
    <property type="molecule type" value="Genomic_DNA"/>
</dbReference>
<organism evidence="2 3">
    <name type="scientific">Methylobacterium organophilum</name>
    <dbReference type="NCBI Taxonomy" id="410"/>
    <lineage>
        <taxon>Bacteria</taxon>
        <taxon>Pseudomonadati</taxon>
        <taxon>Pseudomonadota</taxon>
        <taxon>Alphaproteobacteria</taxon>
        <taxon>Hyphomicrobiales</taxon>
        <taxon>Methylobacteriaceae</taxon>
        <taxon>Methylobacterium</taxon>
    </lineage>
</organism>
<gene>
    <name evidence="2" type="ORF">LKMONMHP_0909</name>
</gene>
<name>A0ABQ4T4A0_METOR</name>
<dbReference type="RefSeq" id="WP_238310008.1">
    <property type="nucleotide sequence ID" value="NZ_BPQV01000002.1"/>
</dbReference>
<sequence>MTTVNPIAPQLRFFDEGYYVSSYPDVLHQRLSPLEHYLLIGWREGRDPGPYFSTVGYLEANSDVARDDRINPFIHFLEYGLKENRTGWEKVPGRQPAPQPFAFRPRQAAAPACAN</sequence>
<proteinExistence type="predicted"/>
<reference evidence="2" key="2">
    <citation type="submission" date="2021-08" db="EMBL/GenBank/DDBJ databases">
        <authorList>
            <person name="Tani A."/>
            <person name="Ola A."/>
            <person name="Ogura Y."/>
            <person name="Katsura K."/>
            <person name="Hayashi T."/>
        </authorList>
    </citation>
    <scope>NUCLEOTIDE SEQUENCE</scope>
    <source>
        <strain evidence="2">NBRC 15689</strain>
    </source>
</reference>